<dbReference type="Gene3D" id="2.120.10.70">
    <property type="entry name" value="Fucose-specific lectin"/>
    <property type="match status" value="1"/>
</dbReference>
<dbReference type="RefSeq" id="WP_098583765.1">
    <property type="nucleotide sequence ID" value="NZ_NUWJ01000167.1"/>
</dbReference>
<evidence type="ECO:0000313" key="2">
    <source>
        <dbReference type="Proteomes" id="UP000224413"/>
    </source>
</evidence>
<gene>
    <name evidence="1" type="ORF">COI98_18090</name>
</gene>
<comment type="caution">
    <text evidence="1">The sequence shown here is derived from an EMBL/GenBank/DDBJ whole genome shotgun (WGS) entry which is preliminary data.</text>
</comment>
<dbReference type="SUPFAM" id="SSF89372">
    <property type="entry name" value="Fucose-specific lectin"/>
    <property type="match status" value="1"/>
</dbReference>
<dbReference type="AlphaFoldDB" id="A0A9X6WYK4"/>
<protein>
    <submittedName>
        <fullName evidence="1">Uncharacterized protein</fullName>
    </submittedName>
</protein>
<evidence type="ECO:0000313" key="1">
    <source>
        <dbReference type="EMBL" id="PFK15802.1"/>
    </source>
</evidence>
<accession>A0A9X6WYK4</accession>
<name>A0A9X6WYK4_BACCE</name>
<proteinExistence type="predicted"/>
<organism evidence="1 2">
    <name type="scientific">Bacillus cereus</name>
    <dbReference type="NCBI Taxonomy" id="1396"/>
    <lineage>
        <taxon>Bacteria</taxon>
        <taxon>Bacillati</taxon>
        <taxon>Bacillota</taxon>
        <taxon>Bacilli</taxon>
        <taxon>Bacillales</taxon>
        <taxon>Bacillaceae</taxon>
        <taxon>Bacillus</taxon>
        <taxon>Bacillus cereus group</taxon>
    </lineage>
</organism>
<reference evidence="1 2" key="1">
    <citation type="submission" date="2017-09" db="EMBL/GenBank/DDBJ databases">
        <title>Large-scale bioinformatics analysis of Bacillus genomes uncovers conserved roles of natural products in bacterial physiology.</title>
        <authorList>
            <consortium name="Agbiome Team Llc"/>
            <person name="Bleich R.M."/>
            <person name="Grubbs K.J."/>
            <person name="Santa Maria K.C."/>
            <person name="Allen S.E."/>
            <person name="Farag S."/>
            <person name="Shank E.A."/>
            <person name="Bowers A."/>
        </authorList>
    </citation>
    <scope>NUCLEOTIDE SEQUENCE [LARGE SCALE GENOMIC DNA]</scope>
    <source>
        <strain evidence="1 2">AFS083741</strain>
    </source>
</reference>
<sequence>MPTIPNFPEYLNHEHHAWHMPSAHPDLPTRQILPPNPGAGLEFITFHQNFIAKFHAWYDSQPFADQNAVAPWTSIPPELKVASAGWNSQWEAAERRILTNNPPFASLDELGLFIEEGLHNQFLHGAAARVYNEPIVGTIPNSPLSTLFYKIHGLIDYWCSSWEKRGFSGSLATARQTDDQLDLFAVDKQGRVNVMWVVGTGNWQGPIPLTAPNYVPSNAVLRTARQTDEQLNLFFVDNQGRVNVMWVVNTEPWQGPIPLTAPNYVSLGTNLATARQTDEQIDLFFVDKYGRINVMWVVNTEPWQGPVPLT</sequence>
<dbReference type="EMBL" id="NUWJ01000167">
    <property type="protein sequence ID" value="PFK15802.1"/>
    <property type="molecule type" value="Genomic_DNA"/>
</dbReference>
<dbReference type="Proteomes" id="UP000224413">
    <property type="component" value="Unassembled WGS sequence"/>
</dbReference>